<comment type="caution">
    <text evidence="1">The sequence shown here is derived from an EMBL/GenBank/DDBJ whole genome shotgun (WGS) entry which is preliminary data.</text>
</comment>
<evidence type="ECO:0000313" key="1">
    <source>
        <dbReference type="EMBL" id="GBL80757.1"/>
    </source>
</evidence>
<proteinExistence type="predicted"/>
<evidence type="ECO:0000313" key="2">
    <source>
        <dbReference type="Proteomes" id="UP000499080"/>
    </source>
</evidence>
<dbReference type="Proteomes" id="UP000499080">
    <property type="component" value="Unassembled WGS sequence"/>
</dbReference>
<name>A0A4Y2AMM0_ARAVE</name>
<keyword evidence="2" id="KW-1185">Reference proteome</keyword>
<feature type="non-terminal residue" evidence="1">
    <location>
        <position position="1"/>
    </location>
</feature>
<gene>
    <name evidence="1" type="ORF">AVEN_189775_1</name>
</gene>
<accession>A0A4Y2AMM0</accession>
<dbReference type="AlphaFoldDB" id="A0A4Y2AMM0"/>
<dbReference type="EMBL" id="BGPR01232527">
    <property type="protein sequence ID" value="GBL80757.1"/>
    <property type="molecule type" value="Genomic_DNA"/>
</dbReference>
<reference evidence="1 2" key="1">
    <citation type="journal article" date="2019" name="Sci. Rep.">
        <title>Orb-weaving spider Araneus ventricosus genome elucidates the spidroin gene catalogue.</title>
        <authorList>
            <person name="Kono N."/>
            <person name="Nakamura H."/>
            <person name="Ohtoshi R."/>
            <person name="Moran D.A.P."/>
            <person name="Shinohara A."/>
            <person name="Yoshida Y."/>
            <person name="Fujiwara M."/>
            <person name="Mori M."/>
            <person name="Tomita M."/>
            <person name="Arakawa K."/>
        </authorList>
    </citation>
    <scope>NUCLEOTIDE SEQUENCE [LARGE SCALE GENOMIC DNA]</scope>
</reference>
<sequence>FLHTLNNDLNDGVGFELPTPSPDFYPLENVWDIFTNSVYRNGELYSSVEEPRAPIEDAQFELKQEHKCHRWKAKYFTEFNLKEQ</sequence>
<organism evidence="1 2">
    <name type="scientific">Araneus ventricosus</name>
    <name type="common">Orbweaver spider</name>
    <name type="synonym">Epeira ventricosa</name>
    <dbReference type="NCBI Taxonomy" id="182803"/>
    <lineage>
        <taxon>Eukaryota</taxon>
        <taxon>Metazoa</taxon>
        <taxon>Ecdysozoa</taxon>
        <taxon>Arthropoda</taxon>
        <taxon>Chelicerata</taxon>
        <taxon>Arachnida</taxon>
        <taxon>Araneae</taxon>
        <taxon>Araneomorphae</taxon>
        <taxon>Entelegynae</taxon>
        <taxon>Araneoidea</taxon>
        <taxon>Araneidae</taxon>
        <taxon>Araneus</taxon>
    </lineage>
</organism>
<protein>
    <recommendedName>
        <fullName evidence="3">Tc1-like transposase DDE domain-containing protein</fullName>
    </recommendedName>
</protein>
<evidence type="ECO:0008006" key="3">
    <source>
        <dbReference type="Google" id="ProtNLM"/>
    </source>
</evidence>